<organism evidence="9 10">
    <name type="scientific">Thorsellia kenyensis</name>
    <dbReference type="NCBI Taxonomy" id="1549888"/>
    <lineage>
        <taxon>Bacteria</taxon>
        <taxon>Pseudomonadati</taxon>
        <taxon>Pseudomonadota</taxon>
        <taxon>Gammaproteobacteria</taxon>
        <taxon>Enterobacterales</taxon>
        <taxon>Thorselliaceae</taxon>
        <taxon>Thorsellia</taxon>
    </lineage>
</organism>
<reference evidence="9 10" key="1">
    <citation type="submission" date="2024-09" db="EMBL/GenBank/DDBJ databases">
        <authorList>
            <person name="Sun Q."/>
            <person name="Mori K."/>
        </authorList>
    </citation>
    <scope>NUCLEOTIDE SEQUENCE [LARGE SCALE GENOMIC DNA]</scope>
    <source>
        <strain evidence="9 10">CCM 8545</strain>
    </source>
</reference>
<dbReference type="InterPro" id="IPR014710">
    <property type="entry name" value="RmlC-like_jellyroll"/>
</dbReference>
<dbReference type="Pfam" id="PF07385">
    <property type="entry name" value="Lyx_isomer"/>
    <property type="match status" value="1"/>
</dbReference>
<proteinExistence type="inferred from homology"/>
<evidence type="ECO:0000256" key="8">
    <source>
        <dbReference type="ARBA" id="ARBA00044972"/>
    </source>
</evidence>
<evidence type="ECO:0000256" key="1">
    <source>
        <dbReference type="ARBA" id="ARBA00001936"/>
    </source>
</evidence>
<keyword evidence="2" id="KW-0479">Metal-binding</keyword>
<keyword evidence="3" id="KW-0464">Manganese</keyword>
<sequence>MKNNHFIIKTLEFFDKANIILSNQEKEKIEIATFNLDSYPQTGLQLITYINEPEYCAKDLILFPHQTCPEHKHPPVGSSSGKKETFRCRYGEVVLFVDDNSLTLDQQKKYRVPKGDENWYTCDHYIILKPGDQYTIEPNTLHWFQAGIEGAVISEFSSQSRDEYDIFTDPRIIR</sequence>
<comment type="cofactor">
    <cofactor evidence="1">
        <name>Mn(2+)</name>
        <dbReference type="ChEBI" id="CHEBI:29035"/>
    </cofactor>
</comment>
<gene>
    <name evidence="9" type="ORF">ACFFIT_10905</name>
</gene>
<keyword evidence="4 9" id="KW-0413">Isomerase</keyword>
<dbReference type="RefSeq" id="WP_385877702.1">
    <property type="nucleotide sequence ID" value="NZ_JBHLXE010000105.1"/>
</dbReference>
<evidence type="ECO:0000313" key="10">
    <source>
        <dbReference type="Proteomes" id="UP001589758"/>
    </source>
</evidence>
<keyword evidence="10" id="KW-1185">Reference proteome</keyword>
<dbReference type="Proteomes" id="UP001589758">
    <property type="component" value="Unassembled WGS sequence"/>
</dbReference>
<comment type="similarity">
    <text evidence="7">Belongs to the D-lyxose ketol-isomerase family.</text>
</comment>
<dbReference type="EC" id="5.3.1.15" evidence="8"/>
<protein>
    <recommendedName>
        <fullName evidence="8">D-lyxose ketol-isomerase</fullName>
        <ecNumber evidence="8">5.3.1.15</ecNumber>
    </recommendedName>
</protein>
<dbReference type="GO" id="GO:0016853">
    <property type="term" value="F:isomerase activity"/>
    <property type="evidence" value="ECO:0007669"/>
    <property type="project" value="UniProtKB-KW"/>
</dbReference>
<comment type="catalytic activity">
    <reaction evidence="6">
        <text>D-lyxose = D-xylulose</text>
        <dbReference type="Rhea" id="RHEA:14201"/>
        <dbReference type="ChEBI" id="CHEBI:16789"/>
        <dbReference type="ChEBI" id="CHEBI:17140"/>
        <dbReference type="EC" id="5.3.1.15"/>
    </reaction>
</comment>
<keyword evidence="5" id="KW-0119">Carbohydrate metabolism</keyword>
<comment type="caution">
    <text evidence="9">The sequence shown here is derived from an EMBL/GenBank/DDBJ whole genome shotgun (WGS) entry which is preliminary data.</text>
</comment>
<evidence type="ECO:0000256" key="5">
    <source>
        <dbReference type="ARBA" id="ARBA00023277"/>
    </source>
</evidence>
<evidence type="ECO:0000256" key="7">
    <source>
        <dbReference type="ARBA" id="ARBA00044951"/>
    </source>
</evidence>
<dbReference type="EMBL" id="JBHLXE010000105">
    <property type="protein sequence ID" value="MFC0180583.1"/>
    <property type="molecule type" value="Genomic_DNA"/>
</dbReference>
<dbReference type="InterPro" id="IPR011051">
    <property type="entry name" value="RmlC_Cupin_sf"/>
</dbReference>
<evidence type="ECO:0000256" key="6">
    <source>
        <dbReference type="ARBA" id="ARBA00044907"/>
    </source>
</evidence>
<dbReference type="InterPro" id="IPR010864">
    <property type="entry name" value="D-lyxose_isomer"/>
</dbReference>
<dbReference type="SUPFAM" id="SSF51182">
    <property type="entry name" value="RmlC-like cupins"/>
    <property type="match status" value="1"/>
</dbReference>
<dbReference type="CDD" id="cd20308">
    <property type="entry name" value="cupin_YdaE"/>
    <property type="match status" value="1"/>
</dbReference>
<evidence type="ECO:0000313" key="9">
    <source>
        <dbReference type="EMBL" id="MFC0180583.1"/>
    </source>
</evidence>
<accession>A0ABV6CH88</accession>
<dbReference type="Gene3D" id="2.60.120.10">
    <property type="entry name" value="Jelly Rolls"/>
    <property type="match status" value="1"/>
</dbReference>
<evidence type="ECO:0000256" key="2">
    <source>
        <dbReference type="ARBA" id="ARBA00022723"/>
    </source>
</evidence>
<name>A0ABV6CH88_9GAMM</name>
<evidence type="ECO:0000256" key="4">
    <source>
        <dbReference type="ARBA" id="ARBA00023235"/>
    </source>
</evidence>
<evidence type="ECO:0000256" key="3">
    <source>
        <dbReference type="ARBA" id="ARBA00023211"/>
    </source>
</evidence>